<dbReference type="RefSeq" id="WP_144248446.1">
    <property type="nucleotide sequence ID" value="NZ_VLPK01000002.1"/>
</dbReference>
<reference evidence="1 2" key="1">
    <citation type="submission" date="2019-07" db="EMBL/GenBank/DDBJ databases">
        <authorList>
            <person name="Huq M.A."/>
        </authorList>
    </citation>
    <scope>NUCLEOTIDE SEQUENCE [LARGE SCALE GENOMIC DNA]</scope>
    <source>
        <strain evidence="1 2">MAH-19</strain>
    </source>
</reference>
<accession>A0A556MKG6</accession>
<dbReference type="InterPro" id="IPR026444">
    <property type="entry name" value="Secre_tail"/>
</dbReference>
<sequence>MKTRLLFYSAIFVFLFNCWAAKAVSYRAFHVKGTINYSTNNFTGVIDTAAKLPPPSLHLLLYRDTIYHDGTAVLLDTAAKDSLDKEDVLHKPWTKAIIATITPDNNYLGVDARNIKNKRITIPLYVNTVADSIYTISVDSSSVLMNTNYRVWLRDHLMGDSIDIAHNNYQFRVDLTKPETIGSKRFDLVIVQTPPPATILAFSGKLNADNQGVLDWQTSNYYPGVTYQLQRGTDTTTFTNVAGAYIGADSAANNAYEYIDTAMNTGKNYYRLIQTDLFGNKIISSIILLNSGITATIKPVKGFMLYPNPVITDSFSILSERAYTGKIKLTVYASNSAIVLTDAFAQLSGTVPIIENVSQLKPGVYVAEIKVDNTIVCGLKFIK</sequence>
<evidence type="ECO:0000313" key="1">
    <source>
        <dbReference type="EMBL" id="TSJ40408.1"/>
    </source>
</evidence>
<proteinExistence type="predicted"/>
<dbReference type="NCBIfam" id="TIGR04183">
    <property type="entry name" value="Por_Secre_tail"/>
    <property type="match status" value="1"/>
</dbReference>
<dbReference type="OrthoDB" id="101122at2"/>
<keyword evidence="2" id="KW-1185">Reference proteome</keyword>
<gene>
    <name evidence="1" type="ORF">FO440_11660</name>
</gene>
<comment type="caution">
    <text evidence="1">The sequence shown here is derived from an EMBL/GenBank/DDBJ whole genome shotgun (WGS) entry which is preliminary data.</text>
</comment>
<protein>
    <submittedName>
        <fullName evidence="1">T9SS type A sorting domain-containing protein</fullName>
    </submittedName>
</protein>
<dbReference type="AlphaFoldDB" id="A0A556MKG6"/>
<dbReference type="Proteomes" id="UP000318733">
    <property type="component" value="Unassembled WGS sequence"/>
</dbReference>
<name>A0A556MKG6_9SPHI</name>
<dbReference type="EMBL" id="VLPK01000002">
    <property type="protein sequence ID" value="TSJ40408.1"/>
    <property type="molecule type" value="Genomic_DNA"/>
</dbReference>
<organism evidence="1 2">
    <name type="scientific">Mucilaginibacter corticis</name>
    <dbReference type="NCBI Taxonomy" id="2597670"/>
    <lineage>
        <taxon>Bacteria</taxon>
        <taxon>Pseudomonadati</taxon>
        <taxon>Bacteroidota</taxon>
        <taxon>Sphingobacteriia</taxon>
        <taxon>Sphingobacteriales</taxon>
        <taxon>Sphingobacteriaceae</taxon>
        <taxon>Mucilaginibacter</taxon>
    </lineage>
</organism>
<evidence type="ECO:0000313" key="2">
    <source>
        <dbReference type="Proteomes" id="UP000318733"/>
    </source>
</evidence>